<dbReference type="RefSeq" id="WP_135472184.1">
    <property type="nucleotide sequence ID" value="NZ_CASCVZ010000060.1"/>
</dbReference>
<dbReference type="Proteomes" id="UP000297635">
    <property type="component" value="Unassembled WGS sequence"/>
</dbReference>
<organism evidence="1 2">
    <name type="scientific">Duncaniella freteri</name>
    <dbReference type="NCBI Taxonomy" id="2530391"/>
    <lineage>
        <taxon>Bacteria</taxon>
        <taxon>Pseudomonadati</taxon>
        <taxon>Bacteroidota</taxon>
        <taxon>Bacteroidia</taxon>
        <taxon>Bacteroidales</taxon>
        <taxon>Muribaculaceae</taxon>
        <taxon>Duncaniella</taxon>
    </lineage>
</organism>
<accession>A0A4Z0V2N7</accession>
<sequence>MKIFFEQKKPGRTRQTIEPVAVEIDGCPASVGALIEATVRACVAAFNKRAASSPEDPDIDIDNADKVLDEQSISDLAETGRVAFGIVYDNRQADADHAVANALQCYEDGIFRMFLNGCPLGDICTPVEVMEGDCLSVVRLTLLAGRMW</sequence>
<proteinExistence type="predicted"/>
<protein>
    <submittedName>
        <fullName evidence="1">Uncharacterized protein</fullName>
    </submittedName>
</protein>
<reference evidence="1 2" key="1">
    <citation type="submission" date="2019-02" db="EMBL/GenBank/DDBJ databases">
        <title>Isolation and identification of novel species under the genus Muribaculum.</title>
        <authorList>
            <person name="Miyake S."/>
            <person name="Ding Y."/>
            <person name="Low A."/>
            <person name="Soh M."/>
            <person name="Seedorf H."/>
        </authorList>
    </citation>
    <scope>NUCLEOTIDE SEQUENCE [LARGE SCALE GENOMIC DNA]</scope>
    <source>
        <strain evidence="1 2">TLL-A3</strain>
    </source>
</reference>
<gene>
    <name evidence="1" type="ORF">EZ315_11355</name>
</gene>
<keyword evidence="2" id="KW-1185">Reference proteome</keyword>
<evidence type="ECO:0000313" key="2">
    <source>
        <dbReference type="Proteomes" id="UP000297635"/>
    </source>
</evidence>
<comment type="caution">
    <text evidence="1">The sequence shown here is derived from an EMBL/GenBank/DDBJ whole genome shotgun (WGS) entry which is preliminary data.</text>
</comment>
<dbReference type="EMBL" id="SJSA01000002">
    <property type="protein sequence ID" value="TGG36447.1"/>
    <property type="molecule type" value="Genomic_DNA"/>
</dbReference>
<evidence type="ECO:0000313" key="1">
    <source>
        <dbReference type="EMBL" id="TGG36447.1"/>
    </source>
</evidence>
<dbReference type="AlphaFoldDB" id="A0A4Z0V2N7"/>
<name>A0A4Z0V2N7_9BACT</name>
<dbReference type="GeneID" id="82150386"/>